<evidence type="ECO:0000313" key="2">
    <source>
        <dbReference type="Proteomes" id="UP000451233"/>
    </source>
</evidence>
<comment type="caution">
    <text evidence="1">The sequence shown here is derived from an EMBL/GenBank/DDBJ whole genome shotgun (WGS) entry which is preliminary data.</text>
</comment>
<protein>
    <submittedName>
        <fullName evidence="1">Uncharacterized protein</fullName>
    </submittedName>
</protein>
<dbReference type="AlphaFoldDB" id="A0A7K1Y2G8"/>
<accession>A0A7K1Y2G8</accession>
<sequence>MEKKPRVLTLPPGFKPGDKLIVPHEMSFRIEVRQSDMKKALANGELGDFFTPDLPGDKQLN</sequence>
<gene>
    <name evidence="1" type="ORF">GS398_16365</name>
</gene>
<dbReference type="EMBL" id="WVHS01000003">
    <property type="protein sequence ID" value="MXV16876.1"/>
    <property type="molecule type" value="Genomic_DNA"/>
</dbReference>
<proteinExistence type="predicted"/>
<dbReference type="Proteomes" id="UP000451233">
    <property type="component" value="Unassembled WGS sequence"/>
</dbReference>
<evidence type="ECO:0000313" key="1">
    <source>
        <dbReference type="EMBL" id="MXV16876.1"/>
    </source>
</evidence>
<organism evidence="1 2">
    <name type="scientific">Hufsiella ginkgonis</name>
    <dbReference type="NCBI Taxonomy" id="2695274"/>
    <lineage>
        <taxon>Bacteria</taxon>
        <taxon>Pseudomonadati</taxon>
        <taxon>Bacteroidota</taxon>
        <taxon>Sphingobacteriia</taxon>
        <taxon>Sphingobacteriales</taxon>
        <taxon>Sphingobacteriaceae</taxon>
        <taxon>Hufsiella</taxon>
    </lineage>
</organism>
<keyword evidence="2" id="KW-1185">Reference proteome</keyword>
<reference evidence="1 2" key="1">
    <citation type="submission" date="2019-11" db="EMBL/GenBank/DDBJ databases">
        <title>Pedobacter sp. HMF7056 Genome sequencing and assembly.</title>
        <authorList>
            <person name="Kang H."/>
            <person name="Kim H."/>
            <person name="Joh K."/>
        </authorList>
    </citation>
    <scope>NUCLEOTIDE SEQUENCE [LARGE SCALE GENOMIC DNA]</scope>
    <source>
        <strain evidence="1 2">HMF7056</strain>
    </source>
</reference>
<dbReference type="RefSeq" id="WP_160907846.1">
    <property type="nucleotide sequence ID" value="NZ_WVHS01000003.1"/>
</dbReference>
<name>A0A7K1Y2G8_9SPHI</name>